<protein>
    <submittedName>
        <fullName evidence="1">Uncharacterized protein</fullName>
    </submittedName>
</protein>
<dbReference type="EMBL" id="JAUHHV010000001">
    <property type="protein sequence ID" value="KAK1439037.1"/>
    <property type="molecule type" value="Genomic_DNA"/>
</dbReference>
<evidence type="ECO:0000313" key="2">
    <source>
        <dbReference type="Proteomes" id="UP001229421"/>
    </source>
</evidence>
<accession>A0AAD8PB23</accession>
<name>A0AAD8PB23_TARER</name>
<gene>
    <name evidence="1" type="ORF">QVD17_04852</name>
</gene>
<sequence>MREIMSEFANLGGRWSCRVFASSSLLTFQSPDLIHSKNAFACFKRKPTTQKCIYQLKHHPHKSTLPLVFLQGLDFINPVAPSSNMSMIRATSEGIASMPLMRCGVMTHAPAEVIAITFQMKETTGGLSRVRSSNTIRKSTIVDFDLT</sequence>
<dbReference type="AlphaFoldDB" id="A0AAD8PB23"/>
<reference evidence="1" key="1">
    <citation type="journal article" date="2023" name="bioRxiv">
        <title>Improved chromosome-level genome assembly for marigold (Tagetes erecta).</title>
        <authorList>
            <person name="Jiang F."/>
            <person name="Yuan L."/>
            <person name="Wang S."/>
            <person name="Wang H."/>
            <person name="Xu D."/>
            <person name="Wang A."/>
            <person name="Fan W."/>
        </authorList>
    </citation>
    <scope>NUCLEOTIDE SEQUENCE</scope>
    <source>
        <strain evidence="1">WSJ</strain>
        <tissue evidence="1">Leaf</tissue>
    </source>
</reference>
<evidence type="ECO:0000313" key="1">
    <source>
        <dbReference type="EMBL" id="KAK1439037.1"/>
    </source>
</evidence>
<dbReference type="Proteomes" id="UP001229421">
    <property type="component" value="Unassembled WGS sequence"/>
</dbReference>
<comment type="caution">
    <text evidence="1">The sequence shown here is derived from an EMBL/GenBank/DDBJ whole genome shotgun (WGS) entry which is preliminary data.</text>
</comment>
<keyword evidence="2" id="KW-1185">Reference proteome</keyword>
<organism evidence="1 2">
    <name type="scientific">Tagetes erecta</name>
    <name type="common">African marigold</name>
    <dbReference type="NCBI Taxonomy" id="13708"/>
    <lineage>
        <taxon>Eukaryota</taxon>
        <taxon>Viridiplantae</taxon>
        <taxon>Streptophyta</taxon>
        <taxon>Embryophyta</taxon>
        <taxon>Tracheophyta</taxon>
        <taxon>Spermatophyta</taxon>
        <taxon>Magnoliopsida</taxon>
        <taxon>eudicotyledons</taxon>
        <taxon>Gunneridae</taxon>
        <taxon>Pentapetalae</taxon>
        <taxon>asterids</taxon>
        <taxon>campanulids</taxon>
        <taxon>Asterales</taxon>
        <taxon>Asteraceae</taxon>
        <taxon>Asteroideae</taxon>
        <taxon>Heliantheae alliance</taxon>
        <taxon>Tageteae</taxon>
        <taxon>Tagetes</taxon>
    </lineage>
</organism>
<proteinExistence type="predicted"/>